<comment type="caution">
    <text evidence="1">The sequence shown here is derived from an EMBL/GenBank/DDBJ whole genome shotgun (WGS) entry which is preliminary data.</text>
</comment>
<organism evidence="1">
    <name type="scientific">gut metagenome</name>
    <dbReference type="NCBI Taxonomy" id="749906"/>
    <lineage>
        <taxon>unclassified sequences</taxon>
        <taxon>metagenomes</taxon>
        <taxon>organismal metagenomes</taxon>
    </lineage>
</organism>
<evidence type="ECO:0000313" key="1">
    <source>
        <dbReference type="EMBL" id="EJW98249.1"/>
    </source>
</evidence>
<reference evidence="1" key="1">
    <citation type="journal article" date="2012" name="PLoS ONE">
        <title>Gene sets for utilization of primary and secondary nutrition supplies in the distal gut of endangered iberian lynx.</title>
        <authorList>
            <person name="Alcaide M."/>
            <person name="Messina E."/>
            <person name="Richter M."/>
            <person name="Bargiela R."/>
            <person name="Peplies J."/>
            <person name="Huws S.A."/>
            <person name="Newbold C.J."/>
            <person name="Golyshin P.N."/>
            <person name="Simon M.A."/>
            <person name="Lopez G."/>
            <person name="Yakimov M.M."/>
            <person name="Ferrer M."/>
        </authorList>
    </citation>
    <scope>NUCLEOTIDE SEQUENCE</scope>
</reference>
<name>J9GFY5_9ZZZZ</name>
<accession>J9GFY5</accession>
<gene>
    <name evidence="1" type="ORF">EVA_13642</name>
</gene>
<proteinExistence type="predicted"/>
<sequence length="34" mass="3919">MEIVESGFRPHPDALQTVLTEGIDMEEFCTHRMV</sequence>
<dbReference type="EMBL" id="AMCI01004355">
    <property type="protein sequence ID" value="EJW98249.1"/>
    <property type="molecule type" value="Genomic_DNA"/>
</dbReference>
<dbReference type="AlphaFoldDB" id="J9GFY5"/>
<protein>
    <submittedName>
        <fullName evidence="1">Uncharacterized protein</fullName>
    </submittedName>
</protein>